<sequence>MAIVNIDLDTPRPDGKPGDDARAAFSKVNSNFADVQSQITAEVSARQSAISSVQTTVATKASSSDLASEISARQSAISSVQTTVATKASSSDLASEISARQSAISSVQTTVATKASSSDLASEISARQSAISSVQTTVATKASSSDLASEISARQSADSAISATVTAQGQAINQRALSADLTAEVAARQAADVALQTTLQAADTALGSRIDGVLSMTGRNKLLNPGFTRTSRGPGGTFSNFTTEFYTVDQWVLSGISMSGSWGRNQLNGASNTLAEGRNYFVVNITSANLASVGQKIEGVHTLAGSKATLSVWLRSTVAGKRLGFRIYQSFGTGGSPSAAVSTIITPTPLTLSTTWQKYTLTFDVPSVSGKTIGTNNNDHLYVVFDITNTDSYGGSLSGQTGQIEFAFPQLEKGSVATEFEFRAPGVEKALCEWYLKAGVVALRGNGTGRAGAGTFISHEMRAAPAITFANTIYYYNCSGINYASYPTGVEVLVNATGTFAFYSTYIMSAEL</sequence>
<protein>
    <submittedName>
        <fullName evidence="2">Deduced tail fiber protein</fullName>
    </submittedName>
</protein>
<feature type="region of interest" description="Disordered" evidence="1">
    <location>
        <begin position="1"/>
        <end position="20"/>
    </location>
</feature>
<evidence type="ECO:0000256" key="1">
    <source>
        <dbReference type="SAM" id="MobiDB-lite"/>
    </source>
</evidence>
<dbReference type="InterPro" id="IPR008979">
    <property type="entry name" value="Galactose-bd-like_sf"/>
</dbReference>
<dbReference type="SUPFAM" id="SSF49785">
    <property type="entry name" value="Galactose-binding domain-like"/>
    <property type="match status" value="1"/>
</dbReference>
<proteinExistence type="predicted"/>
<organism evidence="2">
    <name type="scientific">Xanthomonas oryzae phage OP1hC</name>
    <dbReference type="NCBI Taxonomy" id="329617"/>
    <lineage>
        <taxon>Viruses</taxon>
        <taxon>Duplodnaviria</taxon>
        <taxon>Heunggongvirae</taxon>
        <taxon>Uroviricota</taxon>
        <taxon>Caudoviricetes</taxon>
        <taxon>Xipdecavirus</taxon>
        <taxon>Xipdecavirus OP1</taxon>
    </lineage>
</organism>
<dbReference type="EMBL" id="AB214314">
    <property type="protein sequence ID" value="BAE72671.1"/>
    <property type="molecule type" value="Genomic_DNA"/>
</dbReference>
<accession>Q2PGC1</accession>
<feature type="compositionally biased region" description="Basic and acidic residues" evidence="1">
    <location>
        <begin position="9"/>
        <end position="20"/>
    </location>
</feature>
<dbReference type="Gene3D" id="2.60.120.260">
    <property type="entry name" value="Galactose-binding domain-like"/>
    <property type="match status" value="1"/>
</dbReference>
<evidence type="ECO:0000313" key="2">
    <source>
        <dbReference type="EMBL" id="BAE72671.1"/>
    </source>
</evidence>
<name>Q2PGC1_9CAUD</name>
<reference evidence="2" key="1">
    <citation type="journal article" date="2006" name="J. Gen. Plant Pathol.">
        <title>Bacteriophage OP1, lytic for Xanthomonas oryzae pv. oryzae, changes its host range by duplication and deletion of the small domain in the deduced tail fiber gene.</title>
        <authorList>
            <person name="Inoue Y."/>
            <person name="Matsuura T."/>
            <person name="Ohara T."/>
            <person name="Azegami K."/>
        </authorList>
    </citation>
    <scope>NUCLEOTIDE SEQUENCE</scope>
</reference>